<feature type="non-terminal residue" evidence="2">
    <location>
        <position position="1"/>
    </location>
</feature>
<evidence type="ECO:0000313" key="2">
    <source>
        <dbReference type="EMBL" id="JAS67982.1"/>
    </source>
</evidence>
<feature type="compositionally biased region" description="Low complexity" evidence="1">
    <location>
        <begin position="41"/>
        <end position="52"/>
    </location>
</feature>
<feature type="compositionally biased region" description="Basic and acidic residues" evidence="1">
    <location>
        <begin position="95"/>
        <end position="109"/>
    </location>
</feature>
<protein>
    <submittedName>
        <fullName evidence="2">Uncharacterized protein</fullName>
    </submittedName>
</protein>
<feature type="region of interest" description="Disordered" evidence="1">
    <location>
        <begin position="87"/>
        <end position="109"/>
    </location>
</feature>
<proteinExistence type="predicted"/>
<feature type="region of interest" description="Disordered" evidence="1">
    <location>
        <begin position="41"/>
        <end position="63"/>
    </location>
</feature>
<evidence type="ECO:0000256" key="1">
    <source>
        <dbReference type="SAM" id="MobiDB-lite"/>
    </source>
</evidence>
<accession>A0A1B6GZY9</accession>
<reference evidence="2" key="1">
    <citation type="submission" date="2015-11" db="EMBL/GenBank/DDBJ databases">
        <title>De novo transcriptome assembly of four potential Pierce s Disease insect vectors from Arizona vineyards.</title>
        <authorList>
            <person name="Tassone E.E."/>
        </authorList>
    </citation>
    <scope>NUCLEOTIDE SEQUENCE</scope>
</reference>
<organism evidence="2">
    <name type="scientific">Cuerna arida</name>
    <dbReference type="NCBI Taxonomy" id="1464854"/>
    <lineage>
        <taxon>Eukaryota</taxon>
        <taxon>Metazoa</taxon>
        <taxon>Ecdysozoa</taxon>
        <taxon>Arthropoda</taxon>
        <taxon>Hexapoda</taxon>
        <taxon>Insecta</taxon>
        <taxon>Pterygota</taxon>
        <taxon>Neoptera</taxon>
        <taxon>Paraneoptera</taxon>
        <taxon>Hemiptera</taxon>
        <taxon>Auchenorrhyncha</taxon>
        <taxon>Membracoidea</taxon>
        <taxon>Cicadellidae</taxon>
        <taxon>Cicadellinae</taxon>
        <taxon>Proconiini</taxon>
        <taxon>Cuerna</taxon>
    </lineage>
</organism>
<feature type="non-terminal residue" evidence="2">
    <location>
        <position position="109"/>
    </location>
</feature>
<dbReference type="EMBL" id="GECZ01001787">
    <property type="protein sequence ID" value="JAS67982.1"/>
    <property type="molecule type" value="Transcribed_RNA"/>
</dbReference>
<sequence length="109" mass="11853">INVIDVDFIEPSNANNFDDNNSKLPIISTICDSKGVIDNQINNNDSKNINSSKDNDSSDIVTDNDNANIDSNLCANLPVDSNFNTNIITSTSPENELKSIDMESGTRSE</sequence>
<name>A0A1B6GZY9_9HEMI</name>
<gene>
    <name evidence="2" type="ORF">g.48823</name>
</gene>
<dbReference type="AlphaFoldDB" id="A0A1B6GZY9"/>